<dbReference type="AlphaFoldDB" id="A0A2A6C735"/>
<dbReference type="EnsemblMetazoa" id="PPA18108.1">
    <property type="protein sequence ID" value="PPA18108.1"/>
    <property type="gene ID" value="WBGene00107662"/>
</dbReference>
<protein>
    <submittedName>
        <fullName evidence="1">Uncharacterized protein</fullName>
    </submittedName>
</protein>
<accession>A0A8R1UBI9</accession>
<name>A0A2A6C735_PRIPA</name>
<sequence length="263" mass="29476">MLLFLLAVLPLLSAELVSVPDTSGLCKGKEFTPFSEGNFFKRCKLTEFGTRIEIVGCRSISNEMLVIGKEKTADNGLIEEKCSKVGDQVVYGVGPAGKSVDGIFYNCREHYGPPLPIGCTPVMSLEKTYNSFLPFGREISIAGIKQRCEIFPNRTALITLKNPHEDQIDFNRQVQTPKILPEACYFNGREMKRGTAVRIGKVTIACVKNGDKSELRFVGCYDEPLHFDTEKYSKYPEWLMVANCEKPGLVTPNEKSDFEFYTL</sequence>
<accession>A0A2A6C735</accession>
<proteinExistence type="predicted"/>
<dbReference type="Proteomes" id="UP000005239">
    <property type="component" value="Unassembled WGS sequence"/>
</dbReference>
<evidence type="ECO:0000313" key="2">
    <source>
        <dbReference type="Proteomes" id="UP000005239"/>
    </source>
</evidence>
<keyword evidence="2" id="KW-1185">Reference proteome</keyword>
<reference evidence="2" key="1">
    <citation type="journal article" date="2008" name="Nat. Genet.">
        <title>The Pristionchus pacificus genome provides a unique perspective on nematode lifestyle and parasitism.</title>
        <authorList>
            <person name="Dieterich C."/>
            <person name="Clifton S.W."/>
            <person name="Schuster L.N."/>
            <person name="Chinwalla A."/>
            <person name="Delehaunty K."/>
            <person name="Dinkelacker I."/>
            <person name="Fulton L."/>
            <person name="Fulton R."/>
            <person name="Godfrey J."/>
            <person name="Minx P."/>
            <person name="Mitreva M."/>
            <person name="Roeseler W."/>
            <person name="Tian H."/>
            <person name="Witte H."/>
            <person name="Yang S.P."/>
            <person name="Wilson R.K."/>
            <person name="Sommer R.J."/>
        </authorList>
    </citation>
    <scope>NUCLEOTIDE SEQUENCE [LARGE SCALE GENOMIC DNA]</scope>
    <source>
        <strain evidence="2">PS312</strain>
    </source>
</reference>
<gene>
    <name evidence="1" type="primary">WBGene00107662</name>
</gene>
<reference evidence="1" key="2">
    <citation type="submission" date="2022-06" db="UniProtKB">
        <authorList>
            <consortium name="EnsemblMetazoa"/>
        </authorList>
    </citation>
    <scope>IDENTIFICATION</scope>
    <source>
        <strain evidence="1">PS312</strain>
    </source>
</reference>
<evidence type="ECO:0000313" key="1">
    <source>
        <dbReference type="EnsemblMetazoa" id="PPA18108.1"/>
    </source>
</evidence>
<organism evidence="1 2">
    <name type="scientific">Pristionchus pacificus</name>
    <name type="common">Parasitic nematode worm</name>
    <dbReference type="NCBI Taxonomy" id="54126"/>
    <lineage>
        <taxon>Eukaryota</taxon>
        <taxon>Metazoa</taxon>
        <taxon>Ecdysozoa</taxon>
        <taxon>Nematoda</taxon>
        <taxon>Chromadorea</taxon>
        <taxon>Rhabditida</taxon>
        <taxon>Rhabditina</taxon>
        <taxon>Diplogasteromorpha</taxon>
        <taxon>Diplogasteroidea</taxon>
        <taxon>Neodiplogasteridae</taxon>
        <taxon>Pristionchus</taxon>
    </lineage>
</organism>